<dbReference type="AlphaFoldDB" id="A0A4R1NGA5"/>
<evidence type="ECO:0000313" key="2">
    <source>
        <dbReference type="Proteomes" id="UP000294555"/>
    </source>
</evidence>
<name>A0A4R1NGA5_9GAMM</name>
<dbReference type="RefSeq" id="WP_132922065.1">
    <property type="nucleotide sequence ID" value="NZ_SJOI01000001.1"/>
</dbReference>
<comment type="caution">
    <text evidence="1">The sequence shown here is derived from an EMBL/GenBank/DDBJ whole genome shotgun (WGS) entry which is preliminary data.</text>
</comment>
<dbReference type="InterPro" id="IPR011009">
    <property type="entry name" value="Kinase-like_dom_sf"/>
</dbReference>
<evidence type="ECO:0000313" key="1">
    <source>
        <dbReference type="EMBL" id="TCL03170.1"/>
    </source>
</evidence>
<dbReference type="EMBL" id="SJOI01000001">
    <property type="protein sequence ID" value="TCL03170.1"/>
    <property type="molecule type" value="Genomic_DNA"/>
</dbReference>
<dbReference type="SUPFAM" id="SSF56112">
    <property type="entry name" value="Protein kinase-like (PK-like)"/>
    <property type="match status" value="1"/>
</dbReference>
<keyword evidence="2" id="KW-1185">Reference proteome</keyword>
<gene>
    <name evidence="1" type="ORF">EZJ58_1221</name>
</gene>
<sequence>MSDAAKEPYAAQARALVKAGDRAAAADRLGRLIAEITATPVLDVKINRDQYSLNSLNGRVVLADNRTLFFKYHHEDGEDQTIEEYYRAGLLRDAGFRVDVPLYACGEPGRQILLYALRNDKRLAEVCHDIEDRRDWEHMDAVVDAQRRADGALWVCCGPTFKPGSRESVAKEPIHQLFYHRLVSPGEPAGLGGRVKQFYVDNVFQLAQERIPWEELRRLQWEINGVLYPHTLGQLFLEAGERLEPAALAGHGVLTAHGDAHNANVWFDTRGGQPELVSFDPAFAGSAIPALLAEIKATFHNIFAHPCWLYEPERAARCYQVSVIRDGDRLKVTHDWQLTPLRQAFLDSKGELYWQPLLAELKRRGWLPAQWRRIVRLALFCCPTLVLDLRAGGGGGHNPVSSALGLSIAIMLGSGGDDLFTRWLDAVSAKARP</sequence>
<organism evidence="1 2">
    <name type="scientific">Sodalis ligni</name>
    <dbReference type="NCBI Taxonomy" id="2697027"/>
    <lineage>
        <taxon>Bacteria</taxon>
        <taxon>Pseudomonadati</taxon>
        <taxon>Pseudomonadota</taxon>
        <taxon>Gammaproteobacteria</taxon>
        <taxon>Enterobacterales</taxon>
        <taxon>Bruguierivoracaceae</taxon>
        <taxon>Sodalis</taxon>
    </lineage>
</organism>
<evidence type="ECO:0008006" key="3">
    <source>
        <dbReference type="Google" id="ProtNLM"/>
    </source>
</evidence>
<accession>A0A4R1NGA5</accession>
<proteinExistence type="predicted"/>
<dbReference type="Proteomes" id="UP000294555">
    <property type="component" value="Unassembled WGS sequence"/>
</dbReference>
<reference evidence="1 2" key="1">
    <citation type="submission" date="2019-02" db="EMBL/GenBank/DDBJ databases">
        <title>Investigation of anaerobic lignin degradation for improved lignocellulosic biofuels.</title>
        <authorList>
            <person name="Deangelis K."/>
        </authorList>
    </citation>
    <scope>NUCLEOTIDE SEQUENCE [LARGE SCALE GENOMIC DNA]</scope>
    <source>
        <strain evidence="1 2">159R</strain>
    </source>
</reference>
<protein>
    <recommendedName>
        <fullName evidence="3">Phosphotransferase family enzyme</fullName>
    </recommendedName>
</protein>
<dbReference type="OrthoDB" id="5180054at2"/>